<proteinExistence type="predicted"/>
<evidence type="ECO:0000313" key="3">
    <source>
        <dbReference type="Proteomes" id="UP001431209"/>
    </source>
</evidence>
<dbReference type="AlphaFoldDB" id="A0AAW2YMZ5"/>
<evidence type="ECO:0000313" key="2">
    <source>
        <dbReference type="EMBL" id="KAL0478176.1"/>
    </source>
</evidence>
<gene>
    <name evidence="2" type="ORF">AKO1_008464</name>
</gene>
<reference evidence="2 3" key="1">
    <citation type="submission" date="2024-03" db="EMBL/GenBank/DDBJ databases">
        <title>The Acrasis kona genome and developmental transcriptomes reveal deep origins of eukaryotic multicellular pathways.</title>
        <authorList>
            <person name="Sheikh S."/>
            <person name="Fu C.-J."/>
            <person name="Brown M.W."/>
            <person name="Baldauf S.L."/>
        </authorList>
    </citation>
    <scope>NUCLEOTIDE SEQUENCE [LARGE SCALE GENOMIC DNA]</scope>
    <source>
        <strain evidence="2 3">ATCC MYA-3509</strain>
    </source>
</reference>
<organism evidence="2 3">
    <name type="scientific">Acrasis kona</name>
    <dbReference type="NCBI Taxonomy" id="1008807"/>
    <lineage>
        <taxon>Eukaryota</taxon>
        <taxon>Discoba</taxon>
        <taxon>Heterolobosea</taxon>
        <taxon>Tetramitia</taxon>
        <taxon>Eutetramitia</taxon>
        <taxon>Acrasidae</taxon>
        <taxon>Acrasis</taxon>
    </lineage>
</organism>
<protein>
    <submittedName>
        <fullName evidence="2">Uncharacterized protein</fullName>
    </submittedName>
</protein>
<name>A0AAW2YMZ5_9EUKA</name>
<dbReference type="PANTHER" id="PTHR34958:SF1">
    <property type="entry name" value="ARMADILLO-LIKE HELICAL DOMAIN-CONTAINING PROTEIN"/>
    <property type="match status" value="1"/>
</dbReference>
<keyword evidence="3" id="KW-1185">Reference proteome</keyword>
<dbReference type="Proteomes" id="UP001431209">
    <property type="component" value="Unassembled WGS sequence"/>
</dbReference>
<feature type="compositionally biased region" description="Low complexity" evidence="1">
    <location>
        <begin position="184"/>
        <end position="196"/>
    </location>
</feature>
<accession>A0AAW2YMZ5</accession>
<feature type="region of interest" description="Disordered" evidence="1">
    <location>
        <begin position="171"/>
        <end position="196"/>
    </location>
</feature>
<sequence>MDPASTIDSFLIEMCESVHVEIKVHAFHFLYNLMIHVGNVIIARNIANASLLIKKCNHDIYEKFARISLRLYLNDEQHDQVWIASHSCFVQMLPIPSLLQSHSFKSSKSSTTTNHAERSAPSAIKLSKLDARILQKYIVIHSPDSIHFDQHMHRILHFLYASSMYANMSNHSLHNKSPRMRTPSHSIASSSSSSPSKLDFEKLKKAGGILFVCNQYRISHSHQVLRNCFLILFDYCMESLKRKKRVDSENTHGLLLVLDRSNAPVLYKQLFQFVPPHRKFLKNFTKTLFIDLIMKQSNQWMNQHLKLSIDQSMIFHFVNEMYEMACACNVMDRELNHMTNCVIQMNAQMGYEQIANVIRDLIAEANADAGLLLFGLFKAIDENAAKKNLVNLKEILEDVMSEISTSHASTFSKLTHLDCVEKLMYMTRSKFTNHGDVDKLKLIIKLLNDSLLRYVNNKESDFIVLLRMLYLILDFVCMQIQPSVVECGGVDSMVDDGPCGLILSGKLLVSLILLKDVNISILHHVFVTLTKRSKRGEEDEGDVLVKNVRIVLLILIIEKCKINQSVLDSIGGMSFFATLLDDRDASVAFYSAQYYMDQLSQVFPEKYYKYLEQVIPRAQKNDDSVLLHNPYLLLKGI</sequence>
<evidence type="ECO:0000256" key="1">
    <source>
        <dbReference type="SAM" id="MobiDB-lite"/>
    </source>
</evidence>
<dbReference type="EMBL" id="JAOPGA020000323">
    <property type="protein sequence ID" value="KAL0478176.1"/>
    <property type="molecule type" value="Genomic_DNA"/>
</dbReference>
<dbReference type="PANTHER" id="PTHR34958">
    <property type="entry name" value="CONDITIONAL LOSS-OF-GROWTH 1"/>
    <property type="match status" value="1"/>
</dbReference>
<comment type="caution">
    <text evidence="2">The sequence shown here is derived from an EMBL/GenBank/DDBJ whole genome shotgun (WGS) entry which is preliminary data.</text>
</comment>